<sequence>MYIEHPNGNYGLYGLNMMGCESIILFKGEILKFHAFKSGTNLAIYTNERRERVVVDVYDKSLEITRMLWIDD</sequence>
<organism evidence="1">
    <name type="scientific">viral metagenome</name>
    <dbReference type="NCBI Taxonomy" id="1070528"/>
    <lineage>
        <taxon>unclassified sequences</taxon>
        <taxon>metagenomes</taxon>
        <taxon>organismal metagenomes</taxon>
    </lineage>
</organism>
<dbReference type="AlphaFoldDB" id="A0A6C0BWI6"/>
<proteinExistence type="predicted"/>
<dbReference type="EMBL" id="MN739257">
    <property type="protein sequence ID" value="QHS95798.1"/>
    <property type="molecule type" value="Genomic_DNA"/>
</dbReference>
<name>A0A6C0BWI6_9ZZZZ</name>
<evidence type="ECO:0000313" key="1">
    <source>
        <dbReference type="EMBL" id="QHS95798.1"/>
    </source>
</evidence>
<reference evidence="1" key="1">
    <citation type="journal article" date="2020" name="Nature">
        <title>Giant virus diversity and host interactions through global metagenomics.</title>
        <authorList>
            <person name="Schulz F."/>
            <person name="Roux S."/>
            <person name="Paez-Espino D."/>
            <person name="Jungbluth S."/>
            <person name="Walsh D.A."/>
            <person name="Denef V.J."/>
            <person name="McMahon K.D."/>
            <person name="Konstantinidis K.T."/>
            <person name="Eloe-Fadrosh E.A."/>
            <person name="Kyrpides N.C."/>
            <person name="Woyke T."/>
        </authorList>
    </citation>
    <scope>NUCLEOTIDE SEQUENCE</scope>
    <source>
        <strain evidence="1">GVMAG-M-3300018868-6</strain>
    </source>
</reference>
<accession>A0A6C0BWI6</accession>
<protein>
    <submittedName>
        <fullName evidence="1">Uncharacterized protein</fullName>
    </submittedName>
</protein>